<dbReference type="RefSeq" id="WP_106678730.1">
    <property type="nucleotide sequence ID" value="NZ_JACHWV010000007.1"/>
</dbReference>
<dbReference type="InterPro" id="IPR055170">
    <property type="entry name" value="GFO_IDH_MocA-like_dom"/>
</dbReference>
<dbReference type="SUPFAM" id="SSF51735">
    <property type="entry name" value="NAD(P)-binding Rossmann-fold domains"/>
    <property type="match status" value="1"/>
</dbReference>
<dbReference type="SUPFAM" id="SSF55347">
    <property type="entry name" value="Glyceraldehyde-3-phosphate dehydrogenase-like, C-terminal domain"/>
    <property type="match status" value="1"/>
</dbReference>
<keyword evidence="2" id="KW-0560">Oxidoreductase</keyword>
<accession>A0A2T1NFH1</accession>
<sequence>MHKEQTLHWGIIGLGKIAEKFATDMQKVSDSKIYAVASRTLEKAETFAKKHQATMAYGNYEELLSDPKIDAIYIATPHSLHKENTLMCLQNNIPVLCEKPLALNRFEVENMINAAKENNTLLMEALWTYFLPHYQKVLELLEQKHFGNILKLEADFGFKASLNPSGRVYNKTLGGGSLLDIGIYPIFSALTTLGIPKKTEAKATFFDNGADATCNMIFYYDKAIAHLKSTLVEKTNTEAIFTCQTGVIKINSRFHEPTTVTLKSNNGEEKTLDFNYNSIGYNFEIEHFNQLIRTNKKESPIMSFQKSTELIDLLDLIKAQIGLSYQ</sequence>
<evidence type="ECO:0000256" key="2">
    <source>
        <dbReference type="ARBA" id="ARBA00023002"/>
    </source>
</evidence>
<dbReference type="GO" id="GO:0016491">
    <property type="term" value="F:oxidoreductase activity"/>
    <property type="evidence" value="ECO:0007669"/>
    <property type="project" value="UniProtKB-KW"/>
</dbReference>
<protein>
    <submittedName>
        <fullName evidence="5">Oxidoreductase</fullName>
    </submittedName>
</protein>
<dbReference type="Gene3D" id="3.30.360.10">
    <property type="entry name" value="Dihydrodipicolinate Reductase, domain 2"/>
    <property type="match status" value="1"/>
</dbReference>
<name>A0A2T1NFH1_9FLAO</name>
<dbReference type="InterPro" id="IPR050984">
    <property type="entry name" value="Gfo/Idh/MocA_domain"/>
</dbReference>
<dbReference type="EMBL" id="PXOT01000022">
    <property type="protein sequence ID" value="PSG91185.1"/>
    <property type="molecule type" value="Genomic_DNA"/>
</dbReference>
<dbReference type="Gene3D" id="3.40.50.720">
    <property type="entry name" value="NAD(P)-binding Rossmann-like Domain"/>
    <property type="match status" value="1"/>
</dbReference>
<evidence type="ECO:0000256" key="1">
    <source>
        <dbReference type="ARBA" id="ARBA00010928"/>
    </source>
</evidence>
<feature type="domain" description="GFO/IDH/MocA-like oxidoreductase" evidence="4">
    <location>
        <begin position="134"/>
        <end position="247"/>
    </location>
</feature>
<dbReference type="PANTHER" id="PTHR22604:SF105">
    <property type="entry name" value="TRANS-1,2-DIHYDROBENZENE-1,2-DIOL DEHYDROGENASE"/>
    <property type="match status" value="1"/>
</dbReference>
<dbReference type="AlphaFoldDB" id="A0A2T1NFH1"/>
<evidence type="ECO:0000259" key="4">
    <source>
        <dbReference type="Pfam" id="PF22725"/>
    </source>
</evidence>
<dbReference type="InterPro" id="IPR036291">
    <property type="entry name" value="NAD(P)-bd_dom_sf"/>
</dbReference>
<evidence type="ECO:0000259" key="3">
    <source>
        <dbReference type="Pfam" id="PF01408"/>
    </source>
</evidence>
<evidence type="ECO:0000313" key="6">
    <source>
        <dbReference type="Proteomes" id="UP000238430"/>
    </source>
</evidence>
<evidence type="ECO:0000313" key="5">
    <source>
        <dbReference type="EMBL" id="PSG91185.1"/>
    </source>
</evidence>
<gene>
    <name evidence="5" type="ORF">C7H61_08015</name>
</gene>
<keyword evidence="6" id="KW-1185">Reference proteome</keyword>
<dbReference type="OrthoDB" id="9815825at2"/>
<dbReference type="PANTHER" id="PTHR22604">
    <property type="entry name" value="OXIDOREDUCTASES"/>
    <property type="match status" value="1"/>
</dbReference>
<comment type="similarity">
    <text evidence="1">Belongs to the Gfo/Idh/MocA family.</text>
</comment>
<dbReference type="Pfam" id="PF01408">
    <property type="entry name" value="GFO_IDH_MocA"/>
    <property type="match status" value="1"/>
</dbReference>
<organism evidence="5 6">
    <name type="scientific">Mesoflavibacter zeaxanthinifaciens subsp. sabulilitoris</name>
    <dbReference type="NCBI Taxonomy" id="1520893"/>
    <lineage>
        <taxon>Bacteria</taxon>
        <taxon>Pseudomonadati</taxon>
        <taxon>Bacteroidota</taxon>
        <taxon>Flavobacteriia</taxon>
        <taxon>Flavobacteriales</taxon>
        <taxon>Flavobacteriaceae</taxon>
        <taxon>Mesoflavibacter</taxon>
    </lineage>
</organism>
<comment type="caution">
    <text evidence="5">The sequence shown here is derived from an EMBL/GenBank/DDBJ whole genome shotgun (WGS) entry which is preliminary data.</text>
</comment>
<dbReference type="GO" id="GO:0000166">
    <property type="term" value="F:nucleotide binding"/>
    <property type="evidence" value="ECO:0007669"/>
    <property type="project" value="InterPro"/>
</dbReference>
<dbReference type="InterPro" id="IPR000683">
    <property type="entry name" value="Gfo/Idh/MocA-like_OxRdtase_N"/>
</dbReference>
<dbReference type="Pfam" id="PF22725">
    <property type="entry name" value="GFO_IDH_MocA_C3"/>
    <property type="match status" value="1"/>
</dbReference>
<dbReference type="Proteomes" id="UP000238430">
    <property type="component" value="Unassembled WGS sequence"/>
</dbReference>
<proteinExistence type="inferred from homology"/>
<feature type="domain" description="Gfo/Idh/MocA-like oxidoreductase N-terminal" evidence="3">
    <location>
        <begin position="8"/>
        <end position="123"/>
    </location>
</feature>
<reference evidence="5 6" key="1">
    <citation type="submission" date="2018-03" db="EMBL/GenBank/DDBJ databases">
        <title>Mesoflavibacter sp. HG37 and Mesoflavibacter sp. HG96 sp.nov., two marine bacteria isolated from seawater of Western Pacific Ocean.</title>
        <authorList>
            <person name="Cheng H."/>
            <person name="Wu Y.-H."/>
            <person name="Guo L.-L."/>
            <person name="Xu X.-W."/>
        </authorList>
    </citation>
    <scope>NUCLEOTIDE SEQUENCE [LARGE SCALE GENOMIC DNA]</scope>
    <source>
        <strain evidence="5 6">KCTC 42117</strain>
    </source>
</reference>